<sequence>MTQASFTTVLAIASIVFLVYMNRWMVHQGFPSPVRLKVSVMLAIVAVLASWGLMWMLRMYVLHQDVKRERDADAPIKVALTSL</sequence>
<evidence type="ECO:0000256" key="1">
    <source>
        <dbReference type="SAM" id="Phobius"/>
    </source>
</evidence>
<dbReference type="STRING" id="512763.DC20_19000"/>
<evidence type="ECO:0000313" key="2">
    <source>
        <dbReference type="EMBL" id="ALJ00684.1"/>
    </source>
</evidence>
<name>A0A0P0D0V7_9BACT</name>
<dbReference type="OrthoDB" id="9901221at2"/>
<keyword evidence="1" id="KW-0472">Membrane</keyword>
<organism evidence="2 3">
    <name type="scientific">Rufibacter tibetensis</name>
    <dbReference type="NCBI Taxonomy" id="512763"/>
    <lineage>
        <taxon>Bacteria</taxon>
        <taxon>Pseudomonadati</taxon>
        <taxon>Bacteroidota</taxon>
        <taxon>Cytophagia</taxon>
        <taxon>Cytophagales</taxon>
        <taxon>Hymenobacteraceae</taxon>
        <taxon>Rufibacter</taxon>
    </lineage>
</organism>
<keyword evidence="3" id="KW-1185">Reference proteome</keyword>
<reference evidence="2 3" key="1">
    <citation type="submission" date="2015-08" db="EMBL/GenBank/DDBJ databases">
        <title>Complete genome sequence of Rufibacter tibetensis strain 1351t, a radiation-resistant bacterium from tibet plateau.</title>
        <authorList>
            <person name="Dai J."/>
        </authorList>
    </citation>
    <scope>NUCLEOTIDE SEQUENCE [LARGE SCALE GENOMIC DNA]</scope>
    <source>
        <strain evidence="2 3">1351</strain>
    </source>
</reference>
<proteinExistence type="predicted"/>
<feature type="transmembrane region" description="Helical" evidence="1">
    <location>
        <begin position="6"/>
        <end position="26"/>
    </location>
</feature>
<keyword evidence="1" id="KW-0812">Transmembrane</keyword>
<evidence type="ECO:0000313" key="3">
    <source>
        <dbReference type="Proteomes" id="UP000061382"/>
    </source>
</evidence>
<dbReference type="RefSeq" id="WP_062545279.1">
    <property type="nucleotide sequence ID" value="NZ_CP012643.1"/>
</dbReference>
<dbReference type="Proteomes" id="UP000061382">
    <property type="component" value="Chromosome"/>
</dbReference>
<dbReference type="KEGG" id="rti:DC20_19000"/>
<accession>A0A0P0D0V7</accession>
<gene>
    <name evidence="2" type="ORF">DC20_19000</name>
</gene>
<dbReference type="EMBL" id="CP012643">
    <property type="protein sequence ID" value="ALJ00684.1"/>
    <property type="molecule type" value="Genomic_DNA"/>
</dbReference>
<feature type="transmembrane region" description="Helical" evidence="1">
    <location>
        <begin position="38"/>
        <end position="57"/>
    </location>
</feature>
<keyword evidence="1" id="KW-1133">Transmembrane helix</keyword>
<protein>
    <submittedName>
        <fullName evidence="2">Uncharacterized protein</fullName>
    </submittedName>
</protein>
<dbReference type="PATRIC" id="fig|512763.3.peg.4170"/>
<dbReference type="AlphaFoldDB" id="A0A0P0D0V7"/>